<dbReference type="Proteomes" id="UP001381174">
    <property type="component" value="Unassembled WGS sequence"/>
</dbReference>
<dbReference type="EMBL" id="JBBBNY010000012">
    <property type="protein sequence ID" value="MEI7037823.1"/>
    <property type="molecule type" value="Genomic_DNA"/>
</dbReference>
<evidence type="ECO:0000313" key="2">
    <source>
        <dbReference type="Proteomes" id="UP001381174"/>
    </source>
</evidence>
<accession>A0ABU8JEX7</accession>
<gene>
    <name evidence="1" type="ORF">WAT24_13725</name>
</gene>
<organism evidence="1 2">
    <name type="scientific">Fulvimonas yonginensis</name>
    <dbReference type="NCBI Taxonomy" id="1495200"/>
    <lineage>
        <taxon>Bacteria</taxon>
        <taxon>Pseudomonadati</taxon>
        <taxon>Pseudomonadota</taxon>
        <taxon>Gammaproteobacteria</taxon>
        <taxon>Lysobacterales</taxon>
        <taxon>Rhodanobacteraceae</taxon>
        <taxon>Fulvimonas</taxon>
    </lineage>
</organism>
<reference evidence="1 2" key="1">
    <citation type="journal article" date="2014" name="Int. J. Syst. Evol. Microbiol.">
        <title>Fulvimonas yonginensis sp. nov., isolated from greenhouse soil, and emended description of the genus Fulvimonas.</title>
        <authorList>
            <person name="Ahn J.H."/>
            <person name="Kim S.J."/>
            <person name="Weon H.Y."/>
            <person name="Hong S.B."/>
            <person name="Seok S.J."/>
            <person name="Kwon S.W."/>
        </authorList>
    </citation>
    <scope>NUCLEOTIDE SEQUENCE [LARGE SCALE GENOMIC DNA]</scope>
    <source>
        <strain evidence="1 2">KACC 16952</strain>
    </source>
</reference>
<evidence type="ECO:0000313" key="1">
    <source>
        <dbReference type="EMBL" id="MEI7037823.1"/>
    </source>
</evidence>
<protein>
    <recommendedName>
        <fullName evidence="3">DUF3052 domain-containing protein</fullName>
    </recommendedName>
</protein>
<keyword evidence="2" id="KW-1185">Reference proteome</keyword>
<proteinExistence type="predicted"/>
<dbReference type="RefSeq" id="WP_336808461.1">
    <property type="nucleotide sequence ID" value="NZ_JBBBNY010000012.1"/>
</dbReference>
<evidence type="ECO:0008006" key="3">
    <source>
        <dbReference type="Google" id="ProtNLM"/>
    </source>
</evidence>
<comment type="caution">
    <text evidence="1">The sequence shown here is derived from an EMBL/GenBank/DDBJ whole genome shotgun (WGS) entry which is preliminary data.</text>
</comment>
<name>A0ABU8JEX7_9GAMM</name>
<sequence>MPPIFAKLNLKNQTEIVVVDAPPTFESELQALTGVAVVRDPARPATISFALAFVTTQSELDALSALLADKAEGDAVLWFAYPKKASRRYRCEFNRDTGWDVIRAKGFDSVRQVAIDDDWSALRFRRVDYIGRAPSKE</sequence>